<protein>
    <recommendedName>
        <fullName evidence="3">Terminase large subunit gp17-like C-terminal domain-containing protein</fullName>
    </recommendedName>
</protein>
<reference evidence="4 5" key="2">
    <citation type="submission" date="2020-03" db="EMBL/GenBank/DDBJ databases">
        <authorList>
            <person name="Ichikawa N."/>
            <person name="Kimura A."/>
            <person name="Kitahashi Y."/>
            <person name="Uohara A."/>
        </authorList>
    </citation>
    <scope>NUCLEOTIDE SEQUENCE [LARGE SCALE GENOMIC DNA]</scope>
    <source>
        <strain evidence="4 5">NBRC 108639</strain>
    </source>
</reference>
<accession>A0A6V8KAT7</accession>
<comment type="caution">
    <text evidence="4">The sequence shown here is derived from an EMBL/GenBank/DDBJ whole genome shotgun (WGS) entry which is preliminary data.</text>
</comment>
<dbReference type="RefSeq" id="WP_218579042.1">
    <property type="nucleotide sequence ID" value="NZ_BAABGO010000001.1"/>
</dbReference>
<evidence type="ECO:0000313" key="4">
    <source>
        <dbReference type="EMBL" id="GFJ79498.1"/>
    </source>
</evidence>
<feature type="region of interest" description="Disordered" evidence="2">
    <location>
        <begin position="1"/>
        <end position="34"/>
    </location>
</feature>
<reference evidence="4 5" key="1">
    <citation type="submission" date="2020-03" db="EMBL/GenBank/DDBJ databases">
        <title>Whole genome shotgun sequence of Phytohabitans houttuyneae NBRC 108639.</title>
        <authorList>
            <person name="Komaki H."/>
            <person name="Tamura T."/>
        </authorList>
    </citation>
    <scope>NUCLEOTIDE SEQUENCE [LARGE SCALE GENOMIC DNA]</scope>
    <source>
        <strain evidence="4 5">NBRC 108639</strain>
    </source>
</reference>
<dbReference type="Proteomes" id="UP000482800">
    <property type="component" value="Unassembled WGS sequence"/>
</dbReference>
<feature type="compositionally biased region" description="Basic and acidic residues" evidence="2">
    <location>
        <begin position="242"/>
        <end position="256"/>
    </location>
</feature>
<evidence type="ECO:0000259" key="3">
    <source>
        <dbReference type="Pfam" id="PF17289"/>
    </source>
</evidence>
<dbReference type="AlphaFoldDB" id="A0A6V8KAT7"/>
<sequence>MTVAPVSPWEAAARMFEPPPPPEPRESPWQSPGELAKALDPKTVQTPALDLIDAALVDVAEGREDRLMISLAPQEGKSQRTSRRFPLWMLTRNPNLRVAIVSYAHGVARRWGRAIRDDIGMHSSTLDLKVNPNSAAAHEWELDGHEGGVYCVGITGSLTSRPVDLLIIDDPYKNGEQADSEAWQEIVQDFWTEVAIPRLGPGVAVVIIQTRWRHDDLSGWLQKRDDGVNWRIINIPAQADHNPAKGETDPLGREPGEYMQSTRGRTDEQWEQRKREMGSRAWNALCQGRPSPAQGNIFHRDWWVHYDQPQWTERADGTRWAVGFDEVIASWDMSFKDTEGTDYVCGQIWGRRGADAFLLDQVHDRLSFVGTCNKVRALAARWPQAALKLVEDKANGPAVINALSRKVPGLVPVEPDGSKAARAAAVSPFVESGNVKLPAVELCPWVDELIEEAQAFPRAANDDRVDAMSQALNRLLLNPILFDDEIVEDPDDEDPEGSISQY</sequence>
<dbReference type="InterPro" id="IPR035421">
    <property type="entry name" value="Terminase_6C"/>
</dbReference>
<proteinExistence type="predicted"/>
<gene>
    <name evidence="4" type="ORF">Phou_036780</name>
</gene>
<evidence type="ECO:0000313" key="5">
    <source>
        <dbReference type="Proteomes" id="UP000482800"/>
    </source>
</evidence>
<feature type="domain" description="Terminase large subunit gp17-like C-terminal" evidence="3">
    <location>
        <begin position="330"/>
        <end position="474"/>
    </location>
</feature>
<dbReference type="InterPro" id="IPR006517">
    <property type="entry name" value="Phage_terminase_lsu-like_C"/>
</dbReference>
<feature type="region of interest" description="Disordered" evidence="2">
    <location>
        <begin position="240"/>
        <end position="268"/>
    </location>
</feature>
<evidence type="ECO:0000256" key="2">
    <source>
        <dbReference type="SAM" id="MobiDB-lite"/>
    </source>
</evidence>
<dbReference type="Pfam" id="PF17289">
    <property type="entry name" value="Terminase_6C"/>
    <property type="match status" value="1"/>
</dbReference>
<keyword evidence="5" id="KW-1185">Reference proteome</keyword>
<dbReference type="NCBIfam" id="TIGR01630">
    <property type="entry name" value="psiM2_ORF9"/>
    <property type="match status" value="1"/>
</dbReference>
<evidence type="ECO:0000256" key="1">
    <source>
        <dbReference type="ARBA" id="ARBA00022612"/>
    </source>
</evidence>
<name>A0A6V8KAT7_9ACTN</name>
<keyword evidence="1" id="KW-1188">Viral release from host cell</keyword>
<dbReference type="EMBL" id="BLPF01000001">
    <property type="protein sequence ID" value="GFJ79498.1"/>
    <property type="molecule type" value="Genomic_DNA"/>
</dbReference>
<organism evidence="4 5">
    <name type="scientific">Phytohabitans houttuyneae</name>
    <dbReference type="NCBI Taxonomy" id="1076126"/>
    <lineage>
        <taxon>Bacteria</taxon>
        <taxon>Bacillati</taxon>
        <taxon>Actinomycetota</taxon>
        <taxon>Actinomycetes</taxon>
        <taxon>Micromonosporales</taxon>
        <taxon>Micromonosporaceae</taxon>
    </lineage>
</organism>
<dbReference type="Gene3D" id="3.30.420.240">
    <property type="match status" value="1"/>
</dbReference>